<keyword evidence="2 6" id="KW-0812">Transmembrane</keyword>
<evidence type="ECO:0000313" key="8">
    <source>
        <dbReference type="EMBL" id="PNH12329.1"/>
    </source>
</evidence>
<protein>
    <recommendedName>
        <fullName evidence="7">ABC-2 type transporter transmembrane domain-containing protein</fullName>
    </recommendedName>
</protein>
<evidence type="ECO:0000256" key="1">
    <source>
        <dbReference type="ARBA" id="ARBA00004141"/>
    </source>
</evidence>
<comment type="subcellular location">
    <subcellularLocation>
        <location evidence="1">Membrane</location>
        <topology evidence="1">Multi-pass membrane protein</topology>
    </subcellularLocation>
</comment>
<keyword evidence="3 6" id="KW-1133">Transmembrane helix</keyword>
<feature type="compositionally biased region" description="Gly residues" evidence="5">
    <location>
        <begin position="207"/>
        <end position="221"/>
    </location>
</feature>
<evidence type="ECO:0000256" key="5">
    <source>
        <dbReference type="SAM" id="MobiDB-lite"/>
    </source>
</evidence>
<organism evidence="8 9">
    <name type="scientific">Tetrabaena socialis</name>
    <dbReference type="NCBI Taxonomy" id="47790"/>
    <lineage>
        <taxon>Eukaryota</taxon>
        <taxon>Viridiplantae</taxon>
        <taxon>Chlorophyta</taxon>
        <taxon>core chlorophytes</taxon>
        <taxon>Chlorophyceae</taxon>
        <taxon>CS clade</taxon>
        <taxon>Chlamydomonadales</taxon>
        <taxon>Tetrabaenaceae</taxon>
        <taxon>Tetrabaena</taxon>
    </lineage>
</organism>
<feature type="domain" description="ABC-2 type transporter transmembrane" evidence="7">
    <location>
        <begin position="224"/>
        <end position="416"/>
    </location>
</feature>
<feature type="transmembrane region" description="Helical" evidence="6">
    <location>
        <begin position="332"/>
        <end position="354"/>
    </location>
</feature>
<comment type="caution">
    <text evidence="8">The sequence shown here is derived from an EMBL/GenBank/DDBJ whole genome shotgun (WGS) entry which is preliminary data.</text>
</comment>
<evidence type="ECO:0000256" key="3">
    <source>
        <dbReference type="ARBA" id="ARBA00022989"/>
    </source>
</evidence>
<evidence type="ECO:0000256" key="6">
    <source>
        <dbReference type="SAM" id="Phobius"/>
    </source>
</evidence>
<dbReference type="Pfam" id="PF12698">
    <property type="entry name" value="ABC2_membrane_3"/>
    <property type="match status" value="1"/>
</dbReference>
<feature type="compositionally biased region" description="Gly residues" evidence="5">
    <location>
        <begin position="178"/>
        <end position="191"/>
    </location>
</feature>
<dbReference type="Proteomes" id="UP000236333">
    <property type="component" value="Unassembled WGS sequence"/>
</dbReference>
<keyword evidence="9" id="KW-1185">Reference proteome</keyword>
<evidence type="ECO:0000313" key="9">
    <source>
        <dbReference type="Proteomes" id="UP000236333"/>
    </source>
</evidence>
<gene>
    <name evidence="8" type="ORF">TSOC_000743</name>
</gene>
<feature type="region of interest" description="Disordered" evidence="5">
    <location>
        <begin position="106"/>
        <end position="222"/>
    </location>
</feature>
<sequence>MSQTSARVVEGYLARRRLPALTLMWNNTSPHGLPASLAHLHNTLLRLRPGDPESAAAADTAAARAEAASTAVQHNAAVAGHAQHAAVRHPAVRRIPWTAAGARRAAGAGRGWGGGAEARHAAAQAEAGQLAGATAAQPNASEGSGGGLGAQAQGRRHLRSSSQPQAALPRDSNSSGSGAAGGGGGGGGAGGAADLHGSAGEDRYGSGSDGEGAYGSGGGGTAAAVRVRSRPLPPSGGSAAVLGLAGHLLLALMLGTPLCYSIGGVVVRGVQEAASGAKQQQLATRGCSALSYWLSSWCADMATVHLPAAAAVLAVLHASGGAQPFTGSAVTAAGLGALLAGFAAAALPWGYCIALRCATPAAAQGLVSYSALGAGVGLALARQLLSHTRRWGWLAARLLPLFRLLPPFCLLDGLLQGVFATRALPPQARLPNR</sequence>
<feature type="compositionally biased region" description="Low complexity" evidence="5">
    <location>
        <begin position="121"/>
        <end position="142"/>
    </location>
</feature>
<evidence type="ECO:0000259" key="7">
    <source>
        <dbReference type="Pfam" id="PF12698"/>
    </source>
</evidence>
<reference evidence="8 9" key="1">
    <citation type="journal article" date="2017" name="Mol. Biol. Evol.">
        <title>The 4-celled Tetrabaena socialis nuclear genome reveals the essential components for genetic control of cell number at the origin of multicellularity in the volvocine lineage.</title>
        <authorList>
            <person name="Featherston J."/>
            <person name="Arakaki Y."/>
            <person name="Hanschen E.R."/>
            <person name="Ferris P.J."/>
            <person name="Michod R.E."/>
            <person name="Olson B.J.S.C."/>
            <person name="Nozaki H."/>
            <person name="Durand P.M."/>
        </authorList>
    </citation>
    <scope>NUCLEOTIDE SEQUENCE [LARGE SCALE GENOMIC DNA]</scope>
    <source>
        <strain evidence="8 9">NIES-571</strain>
    </source>
</reference>
<dbReference type="InterPro" id="IPR013525">
    <property type="entry name" value="ABC2_TM"/>
</dbReference>
<dbReference type="GO" id="GO:0140359">
    <property type="term" value="F:ABC-type transporter activity"/>
    <property type="evidence" value="ECO:0007669"/>
    <property type="project" value="InterPro"/>
</dbReference>
<dbReference type="AlphaFoldDB" id="A0A2J8AII5"/>
<keyword evidence="4 6" id="KW-0472">Membrane</keyword>
<dbReference type="EMBL" id="PGGS01000010">
    <property type="protein sequence ID" value="PNH12329.1"/>
    <property type="molecule type" value="Genomic_DNA"/>
</dbReference>
<accession>A0A2J8AII5</accession>
<name>A0A2J8AII5_9CHLO</name>
<evidence type="ECO:0000256" key="2">
    <source>
        <dbReference type="ARBA" id="ARBA00022692"/>
    </source>
</evidence>
<dbReference type="GO" id="GO:0016020">
    <property type="term" value="C:membrane"/>
    <property type="evidence" value="ECO:0007669"/>
    <property type="project" value="UniProtKB-SubCell"/>
</dbReference>
<evidence type="ECO:0000256" key="4">
    <source>
        <dbReference type="ARBA" id="ARBA00023136"/>
    </source>
</evidence>
<proteinExistence type="predicted"/>